<dbReference type="GO" id="GO:1903600">
    <property type="term" value="C:glutaminase complex"/>
    <property type="evidence" value="ECO:0007669"/>
    <property type="project" value="TreeGrafter"/>
</dbReference>
<dbReference type="GO" id="GO:0005829">
    <property type="term" value="C:cytosol"/>
    <property type="evidence" value="ECO:0007669"/>
    <property type="project" value="TreeGrafter"/>
</dbReference>
<dbReference type="CDD" id="cd01749">
    <property type="entry name" value="GATase1_PB"/>
    <property type="match status" value="1"/>
</dbReference>
<evidence type="ECO:0000256" key="4">
    <source>
        <dbReference type="ARBA" id="ARBA00022898"/>
    </source>
</evidence>
<dbReference type="GO" id="GO:0016829">
    <property type="term" value="F:lyase activity"/>
    <property type="evidence" value="ECO:0007669"/>
    <property type="project" value="UniProtKB-KW"/>
</dbReference>
<proteinExistence type="inferred from homology"/>
<dbReference type="PROSITE" id="PS51130">
    <property type="entry name" value="PDXT_SNO_2"/>
    <property type="match status" value="1"/>
</dbReference>
<evidence type="ECO:0000313" key="8">
    <source>
        <dbReference type="EMBL" id="CBI11116.1"/>
    </source>
</evidence>
<evidence type="ECO:0000256" key="7">
    <source>
        <dbReference type="ARBA" id="ARBA00049534"/>
    </source>
</evidence>
<dbReference type="InterPro" id="IPR002161">
    <property type="entry name" value="PdxT/SNO"/>
</dbReference>
<dbReference type="SUPFAM" id="SSF52317">
    <property type="entry name" value="Class I glutamine amidotransferase-like"/>
    <property type="match status" value="1"/>
</dbReference>
<dbReference type="PANTHER" id="PTHR31559:SF0">
    <property type="entry name" value="PYRIDOXAL 5'-PHOSPHATE SYNTHASE SUBUNIT SNO1-RELATED"/>
    <property type="match status" value="1"/>
</dbReference>
<organism evidence="8">
    <name type="scientific">mine drainage metagenome</name>
    <dbReference type="NCBI Taxonomy" id="410659"/>
    <lineage>
        <taxon>unclassified sequences</taxon>
        <taxon>metagenomes</taxon>
        <taxon>ecological metagenomes</taxon>
    </lineage>
</organism>
<dbReference type="PANTHER" id="PTHR31559">
    <property type="entry name" value="PYRIDOXAL 5'-PHOSPHATE SYNTHASE SUBUNIT SNO"/>
    <property type="match status" value="1"/>
</dbReference>
<comment type="catalytic activity">
    <reaction evidence="7">
        <text>L-glutamine + H2O = L-glutamate + NH4(+)</text>
        <dbReference type="Rhea" id="RHEA:15889"/>
        <dbReference type="ChEBI" id="CHEBI:15377"/>
        <dbReference type="ChEBI" id="CHEBI:28938"/>
        <dbReference type="ChEBI" id="CHEBI:29985"/>
        <dbReference type="ChEBI" id="CHEBI:58359"/>
        <dbReference type="EC" id="3.5.1.2"/>
    </reaction>
</comment>
<evidence type="ECO:0000256" key="3">
    <source>
        <dbReference type="ARBA" id="ARBA00022801"/>
    </source>
</evidence>
<dbReference type="GO" id="GO:0016740">
    <property type="term" value="F:transferase activity"/>
    <property type="evidence" value="ECO:0007669"/>
    <property type="project" value="UniProtKB-KW"/>
</dbReference>
<sequence>MTVGVLALQGDYAAHSRCLQELGASVALVRQAGQLEDISALVIPGGESSVLLKLLGPDQFWEKLQVFVHNKPCFGTCAGAILLASEVENPEQPCLGAMDIRIQRNAYGRQMQSAIHQVDTVLGGDPMEMVFIRAPRITRVGAKVEVLASYQGDPVWLRQGKIMVATFHPELSKDLRVHAEFLRGMG</sequence>
<name>E6QV43_9ZZZZ</name>
<dbReference type="GO" id="GO:0008614">
    <property type="term" value="P:pyridoxine metabolic process"/>
    <property type="evidence" value="ECO:0007669"/>
    <property type="project" value="TreeGrafter"/>
</dbReference>
<evidence type="ECO:0000256" key="5">
    <source>
        <dbReference type="ARBA" id="ARBA00022962"/>
    </source>
</evidence>
<dbReference type="GO" id="GO:0042823">
    <property type="term" value="P:pyridoxal phosphate biosynthetic process"/>
    <property type="evidence" value="ECO:0007669"/>
    <property type="project" value="InterPro"/>
</dbReference>
<dbReference type="PROSITE" id="PS01236">
    <property type="entry name" value="PDXT_SNO_1"/>
    <property type="match status" value="1"/>
</dbReference>
<dbReference type="PROSITE" id="PS51273">
    <property type="entry name" value="GATASE_TYPE_1"/>
    <property type="match status" value="1"/>
</dbReference>
<comment type="similarity">
    <text evidence="1">Belongs to the glutaminase PdxT/SNO family.</text>
</comment>
<keyword evidence="6 8" id="KW-0456">Lyase</keyword>
<dbReference type="Gene3D" id="3.40.50.880">
    <property type="match status" value="1"/>
</dbReference>
<keyword evidence="4" id="KW-0663">Pyridoxal phosphate</keyword>
<dbReference type="FunFam" id="3.40.50.880:FF:000010">
    <property type="entry name" value="uncharacterized protein LOC100176842 isoform X2"/>
    <property type="match status" value="1"/>
</dbReference>
<reference evidence="8" key="1">
    <citation type="submission" date="2009-10" db="EMBL/GenBank/DDBJ databases">
        <title>Diversity of trophic interactions inside an arsenic-rich microbial ecosystem.</title>
        <authorList>
            <person name="Bertin P.N."/>
            <person name="Heinrich-Salmeron A."/>
            <person name="Pelletier E."/>
            <person name="Goulhen-Chollet F."/>
            <person name="Arsene-Ploetze F."/>
            <person name="Gallien S."/>
            <person name="Calteau A."/>
            <person name="Vallenet D."/>
            <person name="Casiot C."/>
            <person name="Chane-Woon-Ming B."/>
            <person name="Giloteaux L."/>
            <person name="Barakat M."/>
            <person name="Bonnefoy V."/>
            <person name="Bruneel O."/>
            <person name="Chandler M."/>
            <person name="Cleiss J."/>
            <person name="Duran R."/>
            <person name="Elbaz-Poulichet F."/>
            <person name="Fonknechten N."/>
            <person name="Lauga B."/>
            <person name="Mornico D."/>
            <person name="Ortet P."/>
            <person name="Schaeffer C."/>
            <person name="Siguier P."/>
            <person name="Alexander Thil Smith A."/>
            <person name="Van Dorsselaer A."/>
            <person name="Weissenbach J."/>
            <person name="Medigue C."/>
            <person name="Le Paslier D."/>
        </authorList>
    </citation>
    <scope>NUCLEOTIDE SEQUENCE</scope>
</reference>
<dbReference type="Pfam" id="PF01174">
    <property type="entry name" value="SNO"/>
    <property type="match status" value="1"/>
</dbReference>
<dbReference type="EMBL" id="CABR01000124">
    <property type="protein sequence ID" value="CBI11116.1"/>
    <property type="molecule type" value="Genomic_DNA"/>
</dbReference>
<dbReference type="InterPro" id="IPR029062">
    <property type="entry name" value="Class_I_gatase-like"/>
</dbReference>
<evidence type="ECO:0000256" key="6">
    <source>
        <dbReference type="ARBA" id="ARBA00023239"/>
    </source>
</evidence>
<dbReference type="GO" id="GO:0004359">
    <property type="term" value="F:glutaminase activity"/>
    <property type="evidence" value="ECO:0007669"/>
    <property type="project" value="UniProtKB-EC"/>
</dbReference>
<evidence type="ECO:0000256" key="1">
    <source>
        <dbReference type="ARBA" id="ARBA00008345"/>
    </source>
</evidence>
<accession>E6QV43</accession>
<dbReference type="PIRSF" id="PIRSF005639">
    <property type="entry name" value="Glut_amidoT_SNO"/>
    <property type="match status" value="1"/>
</dbReference>
<dbReference type="AlphaFoldDB" id="E6QV43"/>
<keyword evidence="8" id="KW-0808">Transferase</keyword>
<keyword evidence="5 8" id="KW-0315">Glutamine amidotransferase</keyword>
<dbReference type="EC" id="3.5.1.2" evidence="2"/>
<keyword evidence="3" id="KW-0378">Hydrolase</keyword>
<protein>
    <recommendedName>
        <fullName evidence="2">glutaminase</fullName>
        <ecNumber evidence="2">3.5.1.2</ecNumber>
    </recommendedName>
</protein>
<dbReference type="InterPro" id="IPR021196">
    <property type="entry name" value="PdxT/SNO_CS"/>
</dbReference>
<dbReference type="NCBIfam" id="TIGR03800">
    <property type="entry name" value="PLP_synth_Pdx2"/>
    <property type="match status" value="1"/>
</dbReference>
<gene>
    <name evidence="8" type="primary">pdxT</name>
    <name evidence="8" type="ORF">CARN7_1928</name>
</gene>
<evidence type="ECO:0000256" key="2">
    <source>
        <dbReference type="ARBA" id="ARBA00012918"/>
    </source>
</evidence>
<comment type="caution">
    <text evidence="8">The sequence shown here is derived from an EMBL/GenBank/DDBJ whole genome shotgun (WGS) entry which is preliminary data.</text>
</comment>